<gene>
    <name evidence="3" type="ORF">FYJ39_16110</name>
</gene>
<feature type="signal peptide" evidence="2">
    <location>
        <begin position="1"/>
        <end position="20"/>
    </location>
</feature>
<comment type="caution">
    <text evidence="3">The sequence shown here is derived from an EMBL/GenBank/DDBJ whole genome shotgun (WGS) entry which is preliminary data.</text>
</comment>
<evidence type="ECO:0000313" key="4">
    <source>
        <dbReference type="Proteomes" id="UP000429958"/>
    </source>
</evidence>
<keyword evidence="4" id="KW-1185">Reference proteome</keyword>
<protein>
    <submittedName>
        <fullName evidence="3">Uncharacterized protein</fullName>
    </submittedName>
</protein>
<proteinExistence type="predicted"/>
<dbReference type="EMBL" id="VUMD01000017">
    <property type="protein sequence ID" value="MSS38039.1"/>
    <property type="molecule type" value="Genomic_DNA"/>
</dbReference>
<feature type="region of interest" description="Disordered" evidence="1">
    <location>
        <begin position="534"/>
        <end position="560"/>
    </location>
</feature>
<name>A0A7X2NNC0_9CLOT</name>
<reference evidence="3 4" key="1">
    <citation type="submission" date="2019-08" db="EMBL/GenBank/DDBJ databases">
        <title>In-depth cultivation of the pig gut microbiome towards novel bacterial diversity and tailored functional studies.</title>
        <authorList>
            <person name="Wylensek D."/>
            <person name="Hitch T.C.A."/>
            <person name="Clavel T."/>
        </authorList>
    </citation>
    <scope>NUCLEOTIDE SEQUENCE [LARGE SCALE GENOMIC DNA]</scope>
    <source>
        <strain evidence="3 4">WCA-389-WT-23D1</strain>
    </source>
</reference>
<evidence type="ECO:0000256" key="2">
    <source>
        <dbReference type="SAM" id="SignalP"/>
    </source>
</evidence>
<sequence>MKHVKFALCAAAAIMCLSLAGCKKQEEVGPVEETLTAITLDQLVPGNFYVKSGDSYYLLPVEDANFDAKEYEATNGSMNGMTNSDDNRLLNFTLKDSAIPTLYKNDQLIYVADGTVAEFRWERFKDYGYSIGLSGLDVSSSGKIKSGTNTSVAANANIQIGIGSMALPAGSDLTIDKINGTAISSQYVNDAGVVTGMSKDATAKIDFYVGTTPAPVTTVADTRYFKSFELYQTTKYSLSTDGYAVVEVPSYFKSGYYLLNNTGFVKFLNVDRGIDESGIDLSTPYYYKGSDGKTLTFYEWQEANGIVSAGNNPTQPTTEQIDAETFAEKQKIMIDSTQAEMNITVAYRYINDETRADASKNGKFPRVLLMDPMGDAQRLAENDSLTYGSGNKDGYTYLTHTVTGPVAGEWYLLYENFENTYKSVEVQINSGNATSYLHNSSHGGLSIYYDASPNAHDFTITWENADRAAQELKMTAPDGTVYSKETTPGNIMTDEYGKFVIKVPNLLAGMYKFELRGEKLGRVWVNCTESVALNPEMPPETVENTESVPAAEGEAESPAA</sequence>
<feature type="chain" id="PRO_5039016921" evidence="2">
    <location>
        <begin position="21"/>
        <end position="560"/>
    </location>
</feature>
<feature type="compositionally biased region" description="Low complexity" evidence="1">
    <location>
        <begin position="546"/>
        <end position="560"/>
    </location>
</feature>
<organism evidence="3 4">
    <name type="scientific">Clostridium porci</name>
    <dbReference type="NCBI Taxonomy" id="2605778"/>
    <lineage>
        <taxon>Bacteria</taxon>
        <taxon>Bacillati</taxon>
        <taxon>Bacillota</taxon>
        <taxon>Clostridia</taxon>
        <taxon>Eubacteriales</taxon>
        <taxon>Clostridiaceae</taxon>
        <taxon>Clostridium</taxon>
    </lineage>
</organism>
<dbReference type="AlphaFoldDB" id="A0A7X2NNC0"/>
<dbReference type="RefSeq" id="WP_154473484.1">
    <property type="nucleotide sequence ID" value="NZ_VUMD01000017.1"/>
</dbReference>
<keyword evidence="2" id="KW-0732">Signal</keyword>
<accession>A0A7X2NNC0</accession>
<dbReference type="Proteomes" id="UP000429958">
    <property type="component" value="Unassembled WGS sequence"/>
</dbReference>
<evidence type="ECO:0000256" key="1">
    <source>
        <dbReference type="SAM" id="MobiDB-lite"/>
    </source>
</evidence>
<dbReference type="PROSITE" id="PS51257">
    <property type="entry name" value="PROKAR_LIPOPROTEIN"/>
    <property type="match status" value="1"/>
</dbReference>
<evidence type="ECO:0000313" key="3">
    <source>
        <dbReference type="EMBL" id="MSS38039.1"/>
    </source>
</evidence>